<name>A0ABR2KFI6_9EUKA</name>
<organism evidence="1 2">
    <name type="scientific">Tritrichomonas musculus</name>
    <dbReference type="NCBI Taxonomy" id="1915356"/>
    <lineage>
        <taxon>Eukaryota</taxon>
        <taxon>Metamonada</taxon>
        <taxon>Parabasalia</taxon>
        <taxon>Tritrichomonadida</taxon>
        <taxon>Tritrichomonadidae</taxon>
        <taxon>Tritrichomonas</taxon>
    </lineage>
</organism>
<comment type="caution">
    <text evidence="1">The sequence shown here is derived from an EMBL/GenBank/DDBJ whole genome shotgun (WGS) entry which is preliminary data.</text>
</comment>
<evidence type="ECO:0000313" key="2">
    <source>
        <dbReference type="Proteomes" id="UP001470230"/>
    </source>
</evidence>
<evidence type="ECO:0000313" key="1">
    <source>
        <dbReference type="EMBL" id="KAK8889551.1"/>
    </source>
</evidence>
<reference evidence="1 2" key="1">
    <citation type="submission" date="2024-04" db="EMBL/GenBank/DDBJ databases">
        <title>Tritrichomonas musculus Genome.</title>
        <authorList>
            <person name="Alves-Ferreira E."/>
            <person name="Grigg M."/>
            <person name="Lorenzi H."/>
            <person name="Galac M."/>
        </authorList>
    </citation>
    <scope>NUCLEOTIDE SEQUENCE [LARGE SCALE GENOMIC DNA]</scope>
    <source>
        <strain evidence="1 2">EAF2021</strain>
    </source>
</reference>
<dbReference type="EMBL" id="JAPFFF010000005">
    <property type="protein sequence ID" value="KAK8889551.1"/>
    <property type="molecule type" value="Genomic_DNA"/>
</dbReference>
<proteinExistence type="predicted"/>
<gene>
    <name evidence="1" type="ORF">M9Y10_034301</name>
</gene>
<accession>A0ABR2KFI6</accession>
<sequence>MGICCSNHDPTSDDALAFTGEENPMISDKKNNYSSISDARNLQDKAPLLNTTDMKMVAATDSSDASFNEDEINKMLAEAEETSDE</sequence>
<keyword evidence="2" id="KW-1185">Reference proteome</keyword>
<dbReference type="Proteomes" id="UP001470230">
    <property type="component" value="Unassembled WGS sequence"/>
</dbReference>
<protein>
    <submittedName>
        <fullName evidence="1">Uncharacterized protein</fullName>
    </submittedName>
</protein>